<comment type="caution">
    <text evidence="2">The sequence shown here is derived from an EMBL/GenBank/DDBJ whole genome shotgun (WGS) entry which is preliminary data.</text>
</comment>
<protein>
    <submittedName>
        <fullName evidence="2">Nodulation protein</fullName>
    </submittedName>
</protein>
<sequence length="34" mass="3664">MPADFPNSVAVDYADGEGEDPGDYPSLQHKLEKA</sequence>
<dbReference type="AlphaFoldDB" id="A0ABD5QV95"/>
<reference evidence="2 3" key="1">
    <citation type="journal article" date="2019" name="Int. J. Syst. Evol. Microbiol.">
        <title>The Global Catalogue of Microorganisms (GCM) 10K type strain sequencing project: providing services to taxonomists for standard genome sequencing and annotation.</title>
        <authorList>
            <consortium name="The Broad Institute Genomics Platform"/>
            <consortium name="The Broad Institute Genome Sequencing Center for Infectious Disease"/>
            <person name="Wu L."/>
            <person name="Ma J."/>
        </authorList>
    </citation>
    <scope>NUCLEOTIDE SEQUENCE [LARGE SCALE GENOMIC DNA]</scope>
    <source>
        <strain evidence="2 3">CGMCC 1.16026</strain>
    </source>
</reference>
<gene>
    <name evidence="2" type="ORF">ACFPJA_14995</name>
</gene>
<feature type="non-terminal residue" evidence="2">
    <location>
        <position position="34"/>
    </location>
</feature>
<name>A0ABD5QV95_9EURY</name>
<feature type="region of interest" description="Disordered" evidence="1">
    <location>
        <begin position="1"/>
        <end position="34"/>
    </location>
</feature>
<organism evidence="2 3">
    <name type="scientific">Halorubrum glutamatedens</name>
    <dbReference type="NCBI Taxonomy" id="2707018"/>
    <lineage>
        <taxon>Archaea</taxon>
        <taxon>Methanobacteriati</taxon>
        <taxon>Methanobacteriota</taxon>
        <taxon>Stenosarchaea group</taxon>
        <taxon>Halobacteria</taxon>
        <taxon>Halobacteriales</taxon>
        <taxon>Haloferacaceae</taxon>
        <taxon>Halorubrum</taxon>
    </lineage>
</organism>
<proteinExistence type="predicted"/>
<dbReference type="Proteomes" id="UP001596145">
    <property type="component" value="Unassembled WGS sequence"/>
</dbReference>
<evidence type="ECO:0000256" key="1">
    <source>
        <dbReference type="SAM" id="MobiDB-lite"/>
    </source>
</evidence>
<keyword evidence="3" id="KW-1185">Reference proteome</keyword>
<dbReference type="EMBL" id="JBHSKV010000021">
    <property type="protein sequence ID" value="MFC5136019.1"/>
    <property type="molecule type" value="Genomic_DNA"/>
</dbReference>
<evidence type="ECO:0000313" key="3">
    <source>
        <dbReference type="Proteomes" id="UP001596145"/>
    </source>
</evidence>
<accession>A0ABD5QV95</accession>
<evidence type="ECO:0000313" key="2">
    <source>
        <dbReference type="EMBL" id="MFC5136019.1"/>
    </source>
</evidence>